<evidence type="ECO:0000256" key="2">
    <source>
        <dbReference type="ARBA" id="ARBA00022737"/>
    </source>
</evidence>
<dbReference type="Pfam" id="PF00400">
    <property type="entry name" value="WD40"/>
    <property type="match status" value="2"/>
</dbReference>
<dbReference type="Gene3D" id="2.130.10.10">
    <property type="entry name" value="YVTN repeat-like/Quinoprotein amine dehydrogenase"/>
    <property type="match status" value="2"/>
</dbReference>
<dbReference type="PANTHER" id="PTHR44019">
    <property type="entry name" value="WD REPEAT-CONTAINING PROTEIN 55"/>
    <property type="match status" value="1"/>
</dbReference>
<proteinExistence type="predicted"/>
<feature type="repeat" description="WD" evidence="3">
    <location>
        <begin position="249"/>
        <end position="290"/>
    </location>
</feature>
<dbReference type="InterPro" id="IPR019775">
    <property type="entry name" value="WD40_repeat_CS"/>
</dbReference>
<evidence type="ECO:0000313" key="4">
    <source>
        <dbReference type="EMBL" id="QEG21349.1"/>
    </source>
</evidence>
<accession>A0A5B9P722</accession>
<evidence type="ECO:0000256" key="1">
    <source>
        <dbReference type="ARBA" id="ARBA00022574"/>
    </source>
</evidence>
<dbReference type="RefSeq" id="WP_168211072.1">
    <property type="nucleotide sequence ID" value="NZ_LWSI01000002.1"/>
</dbReference>
<dbReference type="PROSITE" id="PS00678">
    <property type="entry name" value="WD_REPEATS_1"/>
    <property type="match status" value="1"/>
</dbReference>
<dbReference type="InterPro" id="IPR001680">
    <property type="entry name" value="WD40_rpt"/>
</dbReference>
<dbReference type="EMBL" id="CP042912">
    <property type="protein sequence ID" value="QEG21349.1"/>
    <property type="molecule type" value="Genomic_DNA"/>
</dbReference>
<dbReference type="SUPFAM" id="SSF50978">
    <property type="entry name" value="WD40 repeat-like"/>
    <property type="match status" value="1"/>
</dbReference>
<organism evidence="4 5">
    <name type="scientific">Mariniblastus fucicola</name>
    <dbReference type="NCBI Taxonomy" id="980251"/>
    <lineage>
        <taxon>Bacteria</taxon>
        <taxon>Pseudomonadati</taxon>
        <taxon>Planctomycetota</taxon>
        <taxon>Planctomycetia</taxon>
        <taxon>Pirellulales</taxon>
        <taxon>Pirellulaceae</taxon>
        <taxon>Mariniblastus</taxon>
    </lineage>
</organism>
<dbReference type="SMART" id="SM00320">
    <property type="entry name" value="WD40"/>
    <property type="match status" value="2"/>
</dbReference>
<keyword evidence="1 3" id="KW-0853">WD repeat</keyword>
<dbReference type="AlphaFoldDB" id="A0A5B9P722"/>
<protein>
    <submittedName>
        <fullName evidence="4">WD domain, G-beta repeat</fullName>
    </submittedName>
</protein>
<name>A0A5B9P722_9BACT</name>
<dbReference type="InterPro" id="IPR050505">
    <property type="entry name" value="WDR55/POC1"/>
</dbReference>
<dbReference type="Proteomes" id="UP000322214">
    <property type="component" value="Chromosome"/>
</dbReference>
<keyword evidence="2" id="KW-0677">Repeat</keyword>
<sequence>MILVILAAAPQSILAQEKPGTDAADPLWATENLPTGAVFRYGAIDRNPAAIGIFELKFSPDGKLIAARDRRQNIRILDIELQERIALLPTQISRDFQFSPDNKFVVLATQSGTQIWSLAEQEKVRDVGQAGYKLAFASDPQQLVVASKGGVYRNPWPLPSTPAFVQSGLEGRASLPAGISQDGRMVAFQDGGRLEILDTVSGATIDPPRNVVPRQVRFSPNGYLMADMKYGESKLKIFDLRDTKKYQYVLSDKRRIVNAVFSNDSRFLYTSNYDNSIVIWDMVTMKQVERIEAHGSRIYALAASPNRLLSLASGAAGPTDRSVILWDFLDRIFPPIESVDAIDLDVAWVDLKSNDPKVSLSATNQFFHALQHEPRATTGLIATGLGLESVGDNEVAKKLIRDLDARQYKVRENATTMLTLMVEQARPLLERRVADSSQESKWRIQKILRVDRKKPSISTGEGRREHRIVLALELDGSADSIKLLEEIVAKSSNFNLVEISKQAIDRLARAAG</sequence>
<dbReference type="InterPro" id="IPR015943">
    <property type="entry name" value="WD40/YVTN_repeat-like_dom_sf"/>
</dbReference>
<reference evidence="4 5" key="1">
    <citation type="submission" date="2019-08" db="EMBL/GenBank/DDBJ databases">
        <title>Deep-cultivation of Planctomycetes and their phenomic and genomic characterization uncovers novel biology.</title>
        <authorList>
            <person name="Wiegand S."/>
            <person name="Jogler M."/>
            <person name="Boedeker C."/>
            <person name="Pinto D."/>
            <person name="Vollmers J."/>
            <person name="Rivas-Marin E."/>
            <person name="Kohn T."/>
            <person name="Peeters S.H."/>
            <person name="Heuer A."/>
            <person name="Rast P."/>
            <person name="Oberbeckmann S."/>
            <person name="Bunk B."/>
            <person name="Jeske O."/>
            <person name="Meyerdierks A."/>
            <person name="Storesund J.E."/>
            <person name="Kallscheuer N."/>
            <person name="Luecker S."/>
            <person name="Lage O.M."/>
            <person name="Pohl T."/>
            <person name="Merkel B.J."/>
            <person name="Hornburger P."/>
            <person name="Mueller R.-W."/>
            <person name="Bruemmer F."/>
            <person name="Labrenz M."/>
            <person name="Spormann A.M."/>
            <person name="Op den Camp H."/>
            <person name="Overmann J."/>
            <person name="Amann R."/>
            <person name="Jetten M.S.M."/>
            <person name="Mascher T."/>
            <person name="Medema M.H."/>
            <person name="Devos D.P."/>
            <person name="Kaster A.-K."/>
            <person name="Ovreas L."/>
            <person name="Rohde M."/>
            <person name="Galperin M.Y."/>
            <person name="Jogler C."/>
        </authorList>
    </citation>
    <scope>NUCLEOTIDE SEQUENCE [LARGE SCALE GENOMIC DNA]</scope>
    <source>
        <strain evidence="4 5">FC18</strain>
    </source>
</reference>
<dbReference type="STRING" id="980251.GCA_001642875_01735"/>
<evidence type="ECO:0000313" key="5">
    <source>
        <dbReference type="Proteomes" id="UP000322214"/>
    </source>
</evidence>
<dbReference type="KEGG" id="mff:MFFC18_12050"/>
<dbReference type="PROSITE" id="PS50082">
    <property type="entry name" value="WD_REPEATS_2"/>
    <property type="match status" value="1"/>
</dbReference>
<evidence type="ECO:0000256" key="3">
    <source>
        <dbReference type="PROSITE-ProRule" id="PRU00221"/>
    </source>
</evidence>
<keyword evidence="5" id="KW-1185">Reference proteome</keyword>
<dbReference type="InterPro" id="IPR036322">
    <property type="entry name" value="WD40_repeat_dom_sf"/>
</dbReference>
<dbReference type="PANTHER" id="PTHR44019:SF8">
    <property type="entry name" value="POC1 CENTRIOLAR PROTEIN HOMOLOG"/>
    <property type="match status" value="1"/>
</dbReference>
<gene>
    <name evidence="4" type="ORF">MFFC18_12050</name>
</gene>